<keyword evidence="2" id="KW-1185">Reference proteome</keyword>
<dbReference type="EMBL" id="CM051401">
    <property type="protein sequence ID" value="KAJ4713575.1"/>
    <property type="molecule type" value="Genomic_DNA"/>
</dbReference>
<evidence type="ECO:0000313" key="2">
    <source>
        <dbReference type="Proteomes" id="UP001164539"/>
    </source>
</evidence>
<name>A0ACC1XQC1_MELAZ</name>
<protein>
    <submittedName>
        <fullName evidence="1">Transcription repressor KAN1</fullName>
    </submittedName>
</protein>
<organism evidence="1 2">
    <name type="scientific">Melia azedarach</name>
    <name type="common">Chinaberry tree</name>
    <dbReference type="NCBI Taxonomy" id="155640"/>
    <lineage>
        <taxon>Eukaryota</taxon>
        <taxon>Viridiplantae</taxon>
        <taxon>Streptophyta</taxon>
        <taxon>Embryophyta</taxon>
        <taxon>Tracheophyta</taxon>
        <taxon>Spermatophyta</taxon>
        <taxon>Magnoliopsida</taxon>
        <taxon>eudicotyledons</taxon>
        <taxon>Gunneridae</taxon>
        <taxon>Pentapetalae</taxon>
        <taxon>rosids</taxon>
        <taxon>malvids</taxon>
        <taxon>Sapindales</taxon>
        <taxon>Meliaceae</taxon>
        <taxon>Melia</taxon>
    </lineage>
</organism>
<gene>
    <name evidence="1" type="ORF">OWV82_015646</name>
</gene>
<reference evidence="1 2" key="1">
    <citation type="journal article" date="2023" name="Science">
        <title>Complex scaffold remodeling in plant triterpene biosynthesis.</title>
        <authorList>
            <person name="De La Pena R."/>
            <person name="Hodgson H."/>
            <person name="Liu J.C."/>
            <person name="Stephenson M.J."/>
            <person name="Martin A.C."/>
            <person name="Owen C."/>
            <person name="Harkess A."/>
            <person name="Leebens-Mack J."/>
            <person name="Jimenez L.E."/>
            <person name="Osbourn A."/>
            <person name="Sattely E.S."/>
        </authorList>
    </citation>
    <scope>NUCLEOTIDE SEQUENCE [LARGE SCALE GENOMIC DNA]</scope>
    <source>
        <strain evidence="2">cv. JPN11</strain>
        <tissue evidence="1">Leaf</tissue>
    </source>
</reference>
<accession>A0ACC1XQC1</accession>
<dbReference type="Proteomes" id="UP001164539">
    <property type="component" value="Chromosome 8"/>
</dbReference>
<evidence type="ECO:0000313" key="1">
    <source>
        <dbReference type="EMBL" id="KAJ4713575.1"/>
    </source>
</evidence>
<sequence>MYRNNMSCERVFSSSTEPSLNPIPDLSLQIRPPNSAPSSICTSAAANEGDSSTLNVWRKDDDNNFDDLKSHSDSSIIACKEAAADTELSLANPKNTPAAALEAESPWRRSFSTVCNKQDQTRLRNHHHQLLHQCGNTFQMNSLNHGISLLDVSGLKPIKGIPVYSNSRFPFPNNHGEIPVLDPKFRFYQKTTTYPSSSPSSSYCSPSSTASILGSGDHHHCSSSSGGAYRIGTAPRFNGISVETITPQHQYSQYGMGLGSSDLFDGKMRSRYMPKMPNKRNMRAPRMRWTTSLHARFVHAVELLGGHERATPKSVLEFMDVKDLTLAHVKSHLQMYRTVKSTSKPVSSPDGSGNEDMLPGTAASLHQNANRLFNQRGSAISNESLQEHDNCDLPSANLWSNSSNRGAWMQNGSTYNQPDQHGAEIPTYQQNYENQYEGSTSNDGQSSTSYNNIRSNPSLEFCLGRPDWRSKEDD</sequence>
<proteinExistence type="predicted"/>
<comment type="caution">
    <text evidence="1">The sequence shown here is derived from an EMBL/GenBank/DDBJ whole genome shotgun (WGS) entry which is preliminary data.</text>
</comment>